<protein>
    <recommendedName>
        <fullName evidence="3">HAT C-terminal dimerisation domain-containing protein</fullName>
    </recommendedName>
</protein>
<reference evidence="1 2" key="1">
    <citation type="submission" date="2019-01" db="EMBL/GenBank/DDBJ databases">
        <title>Genome Assembly of Collichthys lucidus.</title>
        <authorList>
            <person name="Cai M."/>
            <person name="Xiao S."/>
        </authorList>
    </citation>
    <scope>NUCLEOTIDE SEQUENCE [LARGE SCALE GENOMIC DNA]</scope>
    <source>
        <strain evidence="1">JT15FE1705JMU</strain>
        <tissue evidence="1">Muscle</tissue>
    </source>
</reference>
<evidence type="ECO:0000313" key="1">
    <source>
        <dbReference type="EMBL" id="TKS67810.1"/>
    </source>
</evidence>
<proteinExistence type="predicted"/>
<name>A0A4U5U207_COLLU</name>
<organism evidence="1 2">
    <name type="scientific">Collichthys lucidus</name>
    <name type="common">Big head croaker</name>
    <name type="synonym">Sciaena lucida</name>
    <dbReference type="NCBI Taxonomy" id="240159"/>
    <lineage>
        <taxon>Eukaryota</taxon>
        <taxon>Metazoa</taxon>
        <taxon>Chordata</taxon>
        <taxon>Craniata</taxon>
        <taxon>Vertebrata</taxon>
        <taxon>Euteleostomi</taxon>
        <taxon>Actinopterygii</taxon>
        <taxon>Neopterygii</taxon>
        <taxon>Teleostei</taxon>
        <taxon>Neoteleostei</taxon>
        <taxon>Acanthomorphata</taxon>
        <taxon>Eupercaria</taxon>
        <taxon>Sciaenidae</taxon>
        <taxon>Collichthys</taxon>
    </lineage>
</organism>
<dbReference type="Proteomes" id="UP000298787">
    <property type="component" value="Chromosome 2"/>
</dbReference>
<evidence type="ECO:0000313" key="2">
    <source>
        <dbReference type="Proteomes" id="UP000298787"/>
    </source>
</evidence>
<dbReference type="STRING" id="240159.A0A4U5U207"/>
<sequence length="275" mass="30912">MQRMTNSHIAVNRYKHHGSYSSRGFLKKPPATCWTLHEARVAVAFSSPTLLLLDRTGPTVTPMELSPWLGETIFGLLINAHSTLQKGNGRRRRPGNPSTGFVKQTEEKRACWSGSLSRLVTRAIEENAGRNNNTRWNGLSDINLWETLDRDPSEAKRARNATADATVEVQRYMTVSPLQRSEDPLTYWKNHQNVYPHLFKPFSNEPQISSATNISKWTVTCLKHSLNEPVPSINNKAKLQLLTDSQHNYILPCRAPQTLLGHHGTTDDVTPPASI</sequence>
<dbReference type="AlphaFoldDB" id="A0A4U5U207"/>
<accession>A0A4U5U207</accession>
<keyword evidence="2" id="KW-1185">Reference proteome</keyword>
<evidence type="ECO:0008006" key="3">
    <source>
        <dbReference type="Google" id="ProtNLM"/>
    </source>
</evidence>
<gene>
    <name evidence="1" type="ORF">D9C73_000866</name>
</gene>
<dbReference type="EMBL" id="CM014079">
    <property type="protein sequence ID" value="TKS67810.1"/>
    <property type="molecule type" value="Genomic_DNA"/>
</dbReference>